<name>A0A445DXA7_ARAHY</name>
<gene>
    <name evidence="1" type="ORF">Ahy_A03g014130</name>
</gene>
<comment type="caution">
    <text evidence="1">The sequence shown here is derived from an EMBL/GenBank/DDBJ whole genome shotgun (WGS) entry which is preliminary data.</text>
</comment>
<proteinExistence type="predicted"/>
<evidence type="ECO:0000313" key="1">
    <source>
        <dbReference type="EMBL" id="RYR67739.1"/>
    </source>
</evidence>
<accession>A0A445DXA7</accession>
<keyword evidence="2" id="KW-1185">Reference proteome</keyword>
<evidence type="ECO:0000313" key="2">
    <source>
        <dbReference type="Proteomes" id="UP000289738"/>
    </source>
</evidence>
<dbReference type="AlphaFoldDB" id="A0A445DXA7"/>
<reference evidence="1 2" key="1">
    <citation type="submission" date="2019-01" db="EMBL/GenBank/DDBJ databases">
        <title>Sequencing of cultivated peanut Arachis hypogaea provides insights into genome evolution and oil improvement.</title>
        <authorList>
            <person name="Chen X."/>
        </authorList>
    </citation>
    <scope>NUCLEOTIDE SEQUENCE [LARGE SCALE GENOMIC DNA]</scope>
    <source>
        <strain evidence="2">cv. Fuhuasheng</strain>
        <tissue evidence="1">Leaves</tissue>
    </source>
</reference>
<sequence length="166" mass="18347">MASDEIYDKDLLSVFLKPSTSFTEFQNTIIRKLGLQSVKGVEKLFYKILISILWDDVKYNSFIISSDEDFQVRTPELLAKLVDMASSSGGSYRNLQPSPTAACSSSMNVGAYSSLPVIEFEAVLVASTSFAADLNRTRDRERVDTGPVVDVTITMADIDDVVLESR</sequence>
<dbReference type="Proteomes" id="UP000289738">
    <property type="component" value="Chromosome A03"/>
</dbReference>
<organism evidence="1 2">
    <name type="scientific">Arachis hypogaea</name>
    <name type="common">Peanut</name>
    <dbReference type="NCBI Taxonomy" id="3818"/>
    <lineage>
        <taxon>Eukaryota</taxon>
        <taxon>Viridiplantae</taxon>
        <taxon>Streptophyta</taxon>
        <taxon>Embryophyta</taxon>
        <taxon>Tracheophyta</taxon>
        <taxon>Spermatophyta</taxon>
        <taxon>Magnoliopsida</taxon>
        <taxon>eudicotyledons</taxon>
        <taxon>Gunneridae</taxon>
        <taxon>Pentapetalae</taxon>
        <taxon>rosids</taxon>
        <taxon>fabids</taxon>
        <taxon>Fabales</taxon>
        <taxon>Fabaceae</taxon>
        <taxon>Papilionoideae</taxon>
        <taxon>50 kb inversion clade</taxon>
        <taxon>dalbergioids sensu lato</taxon>
        <taxon>Dalbergieae</taxon>
        <taxon>Pterocarpus clade</taxon>
        <taxon>Arachis</taxon>
    </lineage>
</organism>
<dbReference type="EMBL" id="SDMP01000003">
    <property type="protein sequence ID" value="RYR67739.1"/>
    <property type="molecule type" value="Genomic_DNA"/>
</dbReference>
<protein>
    <submittedName>
        <fullName evidence="1">Uncharacterized protein</fullName>
    </submittedName>
</protein>